<reference evidence="1" key="1">
    <citation type="submission" date="2016-03" db="EMBL/GenBank/DDBJ databases">
        <title>Draft genome sequence of Rosellinia necatrix.</title>
        <authorList>
            <person name="Kanematsu S."/>
        </authorList>
    </citation>
    <scope>NUCLEOTIDE SEQUENCE [LARGE SCALE GENOMIC DNA]</scope>
    <source>
        <strain evidence="1">W97</strain>
    </source>
</reference>
<organism evidence="1">
    <name type="scientific">Rosellinia necatrix</name>
    <name type="common">White root-rot fungus</name>
    <dbReference type="NCBI Taxonomy" id="77044"/>
    <lineage>
        <taxon>Eukaryota</taxon>
        <taxon>Fungi</taxon>
        <taxon>Dikarya</taxon>
        <taxon>Ascomycota</taxon>
        <taxon>Pezizomycotina</taxon>
        <taxon>Sordariomycetes</taxon>
        <taxon>Xylariomycetidae</taxon>
        <taxon>Xylariales</taxon>
        <taxon>Xylariaceae</taxon>
        <taxon>Rosellinia</taxon>
    </lineage>
</organism>
<accession>A0A1S8A518</accession>
<gene>
    <name evidence="1" type="ORF">SAMD00023353_0202290</name>
</gene>
<evidence type="ECO:0000313" key="1">
    <source>
        <dbReference type="EMBL" id="GAW25163.1"/>
    </source>
</evidence>
<evidence type="ECO:0000313" key="2">
    <source>
        <dbReference type="Proteomes" id="UP000054516"/>
    </source>
</evidence>
<protein>
    <submittedName>
        <fullName evidence="1">Uncharacterized protein</fullName>
    </submittedName>
</protein>
<proteinExistence type="predicted"/>
<dbReference type="AlphaFoldDB" id="A0A1S8A518"/>
<dbReference type="Proteomes" id="UP000054516">
    <property type="component" value="Unassembled WGS sequence"/>
</dbReference>
<name>A0A1S8A518_ROSNE</name>
<dbReference type="EMBL" id="DF977447">
    <property type="protein sequence ID" value="GAW25163.1"/>
    <property type="molecule type" value="Genomic_DNA"/>
</dbReference>
<keyword evidence="2" id="KW-1185">Reference proteome</keyword>
<sequence length="84" mass="8865">MLGQACVVFTGAATIHYLMIPTNTHKDAGLTAAYRDSAPCGVPSIRPIRPTSPLSGLGEPELARGAFVVPQQHPHGLRISNMMA</sequence>